<dbReference type="SUPFAM" id="SSF51556">
    <property type="entry name" value="Metallo-dependent hydrolases"/>
    <property type="match status" value="1"/>
</dbReference>
<evidence type="ECO:0000259" key="2">
    <source>
        <dbReference type="Pfam" id="PF01979"/>
    </source>
</evidence>
<dbReference type="Pfam" id="PF01979">
    <property type="entry name" value="Amidohydro_1"/>
    <property type="match status" value="1"/>
</dbReference>
<evidence type="ECO:0000313" key="4">
    <source>
        <dbReference type="Proteomes" id="UP001163828"/>
    </source>
</evidence>
<name>A0ABQ8QUN0_9AGAR</name>
<keyword evidence="1" id="KW-1133">Transmembrane helix</keyword>
<dbReference type="InterPro" id="IPR032466">
    <property type="entry name" value="Metal_Hydrolase"/>
</dbReference>
<dbReference type="EMBL" id="MU790504">
    <property type="protein sequence ID" value="KAJ4002108.1"/>
    <property type="molecule type" value="Genomic_DNA"/>
</dbReference>
<evidence type="ECO:0000313" key="3">
    <source>
        <dbReference type="EMBL" id="KAJ4002108.1"/>
    </source>
</evidence>
<dbReference type="InterPro" id="IPR011059">
    <property type="entry name" value="Metal-dep_hydrolase_composite"/>
</dbReference>
<organism evidence="3 4">
    <name type="scientific">Lentinula boryana</name>
    <dbReference type="NCBI Taxonomy" id="40481"/>
    <lineage>
        <taxon>Eukaryota</taxon>
        <taxon>Fungi</taxon>
        <taxon>Dikarya</taxon>
        <taxon>Basidiomycota</taxon>
        <taxon>Agaricomycotina</taxon>
        <taxon>Agaricomycetes</taxon>
        <taxon>Agaricomycetidae</taxon>
        <taxon>Agaricales</taxon>
        <taxon>Marasmiineae</taxon>
        <taxon>Omphalotaceae</taxon>
        <taxon>Lentinula</taxon>
    </lineage>
</organism>
<gene>
    <name evidence="3" type="ORF">F5050DRAFT_1802670</name>
</gene>
<dbReference type="PANTHER" id="PTHR43668:SF5">
    <property type="entry name" value="AMIDOHYDROLASE 3 DOMAIN-CONTAINING PROTEIN"/>
    <property type="match status" value="1"/>
</dbReference>
<dbReference type="PANTHER" id="PTHR43668">
    <property type="entry name" value="ALLANTOINASE"/>
    <property type="match status" value="1"/>
</dbReference>
<dbReference type="Gene3D" id="3.20.20.140">
    <property type="entry name" value="Metal-dependent hydrolases"/>
    <property type="match status" value="2"/>
</dbReference>
<keyword evidence="1" id="KW-0812">Transmembrane</keyword>
<keyword evidence="1" id="KW-0472">Membrane</keyword>
<dbReference type="SUPFAM" id="SSF51338">
    <property type="entry name" value="Composite domain of metallo-dependent hydrolases"/>
    <property type="match status" value="1"/>
</dbReference>
<dbReference type="Proteomes" id="UP001163828">
    <property type="component" value="Unassembled WGS sequence"/>
</dbReference>
<protein>
    <submittedName>
        <fullName evidence="3">Carbohydrate esterase family 9 protein</fullName>
    </submittedName>
</protein>
<comment type="caution">
    <text evidence="3">The sequence shown here is derived from an EMBL/GenBank/DDBJ whole genome shotgun (WGS) entry which is preliminary data.</text>
</comment>
<keyword evidence="4" id="KW-1185">Reference proteome</keyword>
<feature type="domain" description="Amidohydrolase-related" evidence="2">
    <location>
        <begin position="429"/>
        <end position="485"/>
    </location>
</feature>
<dbReference type="InterPro" id="IPR006680">
    <property type="entry name" value="Amidohydro-rel"/>
</dbReference>
<reference evidence="3" key="1">
    <citation type="submission" date="2022-08" db="EMBL/GenBank/DDBJ databases">
        <authorList>
            <consortium name="DOE Joint Genome Institute"/>
            <person name="Min B."/>
            <person name="Riley R."/>
            <person name="Sierra-Patev S."/>
            <person name="Naranjo-Ortiz M."/>
            <person name="Looney B."/>
            <person name="Konkel Z."/>
            <person name="Slot J.C."/>
            <person name="Sakamoto Y."/>
            <person name="Steenwyk J.L."/>
            <person name="Rokas A."/>
            <person name="Carro J."/>
            <person name="Camarero S."/>
            <person name="Ferreira P."/>
            <person name="Molpeceres G."/>
            <person name="Ruiz-Duenas F.J."/>
            <person name="Serrano A."/>
            <person name="Henrissat B."/>
            <person name="Drula E."/>
            <person name="Hughes K.W."/>
            <person name="Mata J.L."/>
            <person name="Ishikawa N.K."/>
            <person name="Vargas-Isla R."/>
            <person name="Ushijima S."/>
            <person name="Smith C.A."/>
            <person name="Ahrendt S."/>
            <person name="Andreopoulos W."/>
            <person name="He G."/>
            <person name="Labutti K."/>
            <person name="Lipzen A."/>
            <person name="Ng V."/>
            <person name="Sandor L."/>
            <person name="Barry K."/>
            <person name="Martinez A.T."/>
            <person name="Xiao Y."/>
            <person name="Gibbons J.G."/>
            <person name="Terashima K."/>
            <person name="Hibbett D.S."/>
            <person name="Grigoriev I.V."/>
        </authorList>
    </citation>
    <scope>NUCLEOTIDE SEQUENCE</scope>
    <source>
        <strain evidence="3">TFB10827</strain>
    </source>
</reference>
<evidence type="ECO:0000256" key="1">
    <source>
        <dbReference type="SAM" id="Phobius"/>
    </source>
</evidence>
<dbReference type="InterPro" id="IPR050138">
    <property type="entry name" value="DHOase/Allantoinase_Hydrolase"/>
</dbReference>
<accession>A0ABQ8QUN0</accession>
<sequence length="930" mass="101729">MNKGYVALARPDEHRYKQLLLLFLIPLLSLCFIVLKPHHPPPRHAPEILKRCRSLKQIPGPPPNFHRRRESDRFESGTKPVLIKNAKIWTGLNNGTQILDGDILLDKGIIMGVGHFGTALHDNDLAVIDAGGRWVSPGIVDIHSHLGDDPSPTLSGAEDYYSNADTIVPWMRSLDGLNTHDESYALSMSGGVTTSLVLPGSADAIGGQAYIIKLRKTAERSPSSMLLEPPYQINASEPWDASLPPRWRHMKHACGENPSRVHSATRMDTIWAFRQAYNKATQIMKQQDEYCSKIEAGDLKDLGSFPQDLQWEALVDVLRNRVKFGGFSQVNVHCYEAVDLDGLVRLSNEFKFPIAAFHHASETYLTPELLKRAYGKAPAIALFATNSRYKRESYRGSEFAPRILAENGFTSDHPVLDSRHLLYEAQQAHYYGLPDNLALASITSNTAETMGMGHRIGYIRKGWDADLVIWDSHPLALGATPVQVFIDGIPQLDSPYVSFKPPAYQKSPKVPNFDKEVELTLAYDGLPPLKPIKAAEVVIFTNVSNVFVRDSNTVKSIYSTTAGNGRVVVSRNGQLLCTGNQTKCLQDDLGSDVEPVMVDLKGGSIEPALISYGAPLGLEHINQEPSTNDGFVFEPLSQRIPKILGGSIVRAVDGLLFNTRDALYAYRAGVTTGITAPSHYGFSFGLGTAFSTGASHKLESGAVIQEVTALHTSIGFDDTASVSTQIATLRRLLLTPPEGPAGVWFKRVSGGSLTLVVETHSADVIATLLTLKAEIEAAKKSKMQLTISGANEAHLLAEYLGKAEVGVLVFPRPFPATWDRRRIAPGPPLSPNAVQQLMVHNVTVGLMIAEIWEARNLPFDVAWTSLDVNGTLRKEEALALASVNVEKLLCAKVEDRDTDLVARESTGGNSLFDGRVIGVLSPRRGVVELF</sequence>
<proteinExistence type="predicted"/>
<feature type="transmembrane region" description="Helical" evidence="1">
    <location>
        <begin position="19"/>
        <end position="35"/>
    </location>
</feature>